<proteinExistence type="predicted"/>
<dbReference type="InterPro" id="IPR000361">
    <property type="entry name" value="ATAP_core_dom"/>
</dbReference>
<dbReference type="GO" id="GO:0005829">
    <property type="term" value="C:cytosol"/>
    <property type="evidence" value="ECO:0007669"/>
    <property type="project" value="TreeGrafter"/>
</dbReference>
<dbReference type="NCBIfam" id="TIGR00049">
    <property type="entry name" value="iron-sulfur cluster assembly accessory protein"/>
    <property type="match status" value="1"/>
</dbReference>
<organism evidence="2">
    <name type="scientific">marine metagenome</name>
    <dbReference type="NCBI Taxonomy" id="408172"/>
    <lineage>
        <taxon>unclassified sequences</taxon>
        <taxon>metagenomes</taxon>
        <taxon>ecological metagenomes</taxon>
    </lineage>
</organism>
<dbReference type="EMBL" id="UINC01011041">
    <property type="protein sequence ID" value="SVA48888.1"/>
    <property type="molecule type" value="Genomic_DNA"/>
</dbReference>
<feature type="domain" description="Core" evidence="1">
    <location>
        <begin position="8"/>
        <end position="88"/>
    </location>
</feature>
<dbReference type="GO" id="GO:0016226">
    <property type="term" value="P:iron-sulfur cluster assembly"/>
    <property type="evidence" value="ECO:0007669"/>
    <property type="project" value="InterPro"/>
</dbReference>
<dbReference type="PANTHER" id="PTHR43011">
    <property type="entry name" value="IRON-SULFUR CLUSTER ASSEMBLY 2 HOMOLOG, MITOCHONDRIAL"/>
    <property type="match status" value="1"/>
</dbReference>
<dbReference type="Gene3D" id="2.60.300.12">
    <property type="entry name" value="HesB-like domain"/>
    <property type="match status" value="1"/>
</dbReference>
<dbReference type="GO" id="GO:0051537">
    <property type="term" value="F:2 iron, 2 sulfur cluster binding"/>
    <property type="evidence" value="ECO:0007669"/>
    <property type="project" value="TreeGrafter"/>
</dbReference>
<evidence type="ECO:0000313" key="2">
    <source>
        <dbReference type="EMBL" id="SVA48888.1"/>
    </source>
</evidence>
<dbReference type="InterPro" id="IPR016092">
    <property type="entry name" value="ATAP"/>
</dbReference>
<dbReference type="NCBIfam" id="NF010147">
    <property type="entry name" value="PRK13623.1"/>
    <property type="match status" value="1"/>
</dbReference>
<dbReference type="PANTHER" id="PTHR43011:SF1">
    <property type="entry name" value="IRON-SULFUR CLUSTER ASSEMBLY 2 HOMOLOG, MITOCHONDRIAL"/>
    <property type="match status" value="1"/>
</dbReference>
<sequence length="93" mass="10158">MDEDPDVTEDTSLRVFIEGGGCSGFQYGFTFDQTKEEDEVVVTDGVTLVVDPLSLQYLDGAEIDYSTDHFSSQFIIRNPNVQTTCGCGSSFAV</sequence>
<dbReference type="Pfam" id="PF01521">
    <property type="entry name" value="Fe-S_biosyn"/>
    <property type="match status" value="1"/>
</dbReference>
<dbReference type="InterPro" id="IPR017870">
    <property type="entry name" value="FeS_cluster_insertion_CS"/>
</dbReference>
<reference evidence="2" key="1">
    <citation type="submission" date="2018-05" db="EMBL/GenBank/DDBJ databases">
        <authorList>
            <person name="Lanie J.A."/>
            <person name="Ng W.-L."/>
            <person name="Kazmierczak K.M."/>
            <person name="Andrzejewski T.M."/>
            <person name="Davidsen T.M."/>
            <person name="Wayne K.J."/>
            <person name="Tettelin H."/>
            <person name="Glass J.I."/>
            <person name="Rusch D."/>
            <person name="Podicherti R."/>
            <person name="Tsui H.-C.T."/>
            <person name="Winkler M.E."/>
        </authorList>
    </citation>
    <scope>NUCLEOTIDE SEQUENCE</scope>
</reference>
<dbReference type="SUPFAM" id="SSF89360">
    <property type="entry name" value="HesB-like domain"/>
    <property type="match status" value="1"/>
</dbReference>
<accession>A0A381WA44</accession>
<protein>
    <recommendedName>
        <fullName evidence="1">Core domain-containing protein</fullName>
    </recommendedName>
</protein>
<dbReference type="GO" id="GO:0051539">
    <property type="term" value="F:4 iron, 4 sulfur cluster binding"/>
    <property type="evidence" value="ECO:0007669"/>
    <property type="project" value="TreeGrafter"/>
</dbReference>
<dbReference type="GO" id="GO:0005506">
    <property type="term" value="F:iron ion binding"/>
    <property type="evidence" value="ECO:0007669"/>
    <property type="project" value="TreeGrafter"/>
</dbReference>
<evidence type="ECO:0000259" key="1">
    <source>
        <dbReference type="Pfam" id="PF01521"/>
    </source>
</evidence>
<dbReference type="AlphaFoldDB" id="A0A381WA44"/>
<dbReference type="InterPro" id="IPR035903">
    <property type="entry name" value="HesB-like_dom_sf"/>
</dbReference>
<dbReference type="PROSITE" id="PS01152">
    <property type="entry name" value="HESB"/>
    <property type="match status" value="1"/>
</dbReference>
<name>A0A381WA44_9ZZZZ</name>
<gene>
    <name evidence="2" type="ORF">METZ01_LOCUS101742</name>
</gene>